<comment type="caution">
    <text evidence="1">The sequence shown here is derived from an EMBL/GenBank/DDBJ whole genome shotgun (WGS) entry which is preliminary data.</text>
</comment>
<evidence type="ECO:0000313" key="2">
    <source>
        <dbReference type="Proteomes" id="UP001174936"/>
    </source>
</evidence>
<sequence>MVEVKEQANKELEESERICKHVDAQRKSELKDMRGIKRMFPGFRSVNFKKKYGLEKVYTSYWTALDWNRGAVGAWALRREMVIIRDYLCLKDRVVERSIDKVNLKVWRLGGEPAVMPKLEDSLGTSLLQVQLGNPQQLKNNNKPADGNSGEINKEHNACRRKVNPVRHEGDRHAPCAVGPNSVSAALFVANTFTSTCQTAYTAVYHYWTDNNYANLNAVLQNAIVSFAINIASTPVGNAIWNSESAQTEGPDGCSVVKQCIAAQAGNLVRFAIRMA</sequence>
<proteinExistence type="predicted"/>
<organism evidence="1 2">
    <name type="scientific">Cercophora newfieldiana</name>
    <dbReference type="NCBI Taxonomy" id="92897"/>
    <lineage>
        <taxon>Eukaryota</taxon>
        <taxon>Fungi</taxon>
        <taxon>Dikarya</taxon>
        <taxon>Ascomycota</taxon>
        <taxon>Pezizomycotina</taxon>
        <taxon>Sordariomycetes</taxon>
        <taxon>Sordariomycetidae</taxon>
        <taxon>Sordariales</taxon>
        <taxon>Lasiosphaeriaceae</taxon>
        <taxon>Cercophora</taxon>
    </lineage>
</organism>
<evidence type="ECO:0000313" key="1">
    <source>
        <dbReference type="EMBL" id="KAK0645403.1"/>
    </source>
</evidence>
<gene>
    <name evidence="1" type="ORF">B0T16DRAFT_390018</name>
</gene>
<accession>A0AA39Y3L4</accession>
<name>A0AA39Y3L4_9PEZI</name>
<keyword evidence="2" id="KW-1185">Reference proteome</keyword>
<protein>
    <submittedName>
        <fullName evidence="1">Uncharacterized protein</fullName>
    </submittedName>
</protein>
<dbReference type="AlphaFoldDB" id="A0AA39Y3L4"/>
<reference evidence="1" key="1">
    <citation type="submission" date="2023-06" db="EMBL/GenBank/DDBJ databases">
        <title>Genome-scale phylogeny and comparative genomics of the fungal order Sordariales.</title>
        <authorList>
            <consortium name="Lawrence Berkeley National Laboratory"/>
            <person name="Hensen N."/>
            <person name="Bonometti L."/>
            <person name="Westerberg I."/>
            <person name="Brannstrom I.O."/>
            <person name="Guillou S."/>
            <person name="Cros-Aarteil S."/>
            <person name="Calhoun S."/>
            <person name="Haridas S."/>
            <person name="Kuo A."/>
            <person name="Mondo S."/>
            <person name="Pangilinan J."/>
            <person name="Riley R."/>
            <person name="Labutti K."/>
            <person name="Andreopoulos B."/>
            <person name="Lipzen A."/>
            <person name="Chen C."/>
            <person name="Yanf M."/>
            <person name="Daum C."/>
            <person name="Ng V."/>
            <person name="Clum A."/>
            <person name="Steindorff A."/>
            <person name="Ohm R."/>
            <person name="Martin F."/>
            <person name="Silar P."/>
            <person name="Natvig D."/>
            <person name="Lalanne C."/>
            <person name="Gautier V."/>
            <person name="Ament-Velasquez S.L."/>
            <person name="Kruys A."/>
            <person name="Hutchinson M.I."/>
            <person name="Powell A.J."/>
            <person name="Barry K."/>
            <person name="Miller A.N."/>
            <person name="Grigoriev I.V."/>
            <person name="Debuchy R."/>
            <person name="Gladieux P."/>
            <person name="Thoren M.H."/>
            <person name="Johannesson H."/>
        </authorList>
    </citation>
    <scope>NUCLEOTIDE SEQUENCE</scope>
    <source>
        <strain evidence="1">SMH2532-1</strain>
    </source>
</reference>
<dbReference type="Proteomes" id="UP001174936">
    <property type="component" value="Unassembled WGS sequence"/>
</dbReference>
<dbReference type="EMBL" id="JAULSV010000004">
    <property type="protein sequence ID" value="KAK0645403.1"/>
    <property type="molecule type" value="Genomic_DNA"/>
</dbReference>